<accession>A0A1F8EHS1</accession>
<dbReference type="GO" id="GO:0043953">
    <property type="term" value="P:protein transport by the Tat complex"/>
    <property type="evidence" value="ECO:0007669"/>
    <property type="project" value="UniProtKB-UniRule"/>
</dbReference>
<dbReference type="STRING" id="1802662.A2736_00415"/>
<keyword evidence="4 5" id="KW-0472">Membrane</keyword>
<dbReference type="AlphaFoldDB" id="A0A1F8EHS1"/>
<name>A0A1F8EHS1_9BACT</name>
<keyword evidence="5" id="KW-0811">Translocation</keyword>
<dbReference type="Proteomes" id="UP000177503">
    <property type="component" value="Unassembled WGS sequence"/>
</dbReference>
<dbReference type="PRINTS" id="PR01840">
    <property type="entry name" value="TATCFAMILY"/>
</dbReference>
<dbReference type="InterPro" id="IPR002033">
    <property type="entry name" value="TatC"/>
</dbReference>
<comment type="caution">
    <text evidence="5">Lacks conserved residue(s) required for the propagation of feature annotation.</text>
</comment>
<evidence type="ECO:0000256" key="3">
    <source>
        <dbReference type="ARBA" id="ARBA00022989"/>
    </source>
</evidence>
<protein>
    <recommendedName>
        <fullName evidence="5">Sec-independent protein translocase protein TatC</fullName>
    </recommendedName>
</protein>
<comment type="function">
    <text evidence="5">Part of the twin-arginine translocation (Tat) system that transports large folded proteins containing a characteristic twin-arginine motif in their signal peptide across membranes.</text>
</comment>
<evidence type="ECO:0000313" key="7">
    <source>
        <dbReference type="Proteomes" id="UP000177503"/>
    </source>
</evidence>
<evidence type="ECO:0000256" key="5">
    <source>
        <dbReference type="HAMAP-Rule" id="MF_00902"/>
    </source>
</evidence>
<dbReference type="PANTHER" id="PTHR30371:SF0">
    <property type="entry name" value="SEC-INDEPENDENT PROTEIN TRANSLOCASE PROTEIN TATC, CHLOROPLASTIC-RELATED"/>
    <property type="match status" value="1"/>
</dbReference>
<organism evidence="6 7">
    <name type="scientific">Candidatus Yanofskybacteria bacterium RIFCSPHIGHO2_01_FULL_41_27</name>
    <dbReference type="NCBI Taxonomy" id="1802662"/>
    <lineage>
        <taxon>Bacteria</taxon>
        <taxon>Candidatus Yanofskyibacteriota</taxon>
    </lineage>
</organism>
<dbReference type="GO" id="GO:0009977">
    <property type="term" value="F:proton motive force dependent protein transmembrane transporter activity"/>
    <property type="evidence" value="ECO:0007669"/>
    <property type="project" value="TreeGrafter"/>
</dbReference>
<keyword evidence="2 5" id="KW-0812">Transmembrane</keyword>
<keyword evidence="5" id="KW-0813">Transport</keyword>
<dbReference type="EMBL" id="MGJC01000005">
    <property type="protein sequence ID" value="OGN00397.1"/>
    <property type="molecule type" value="Genomic_DNA"/>
</dbReference>
<evidence type="ECO:0000256" key="1">
    <source>
        <dbReference type="ARBA" id="ARBA00004141"/>
    </source>
</evidence>
<gene>
    <name evidence="5" type="primary">tatC</name>
    <name evidence="6" type="ORF">A2736_00415</name>
</gene>
<proteinExistence type="inferred from homology"/>
<dbReference type="PANTHER" id="PTHR30371">
    <property type="entry name" value="SEC-INDEPENDENT PROTEIN TRANSLOCASE PROTEIN TATC"/>
    <property type="match status" value="1"/>
</dbReference>
<sequence length="258" mass="29363">MEELNKNIKKYLPFLEDLRGLLFRGVILFAIFFVAGFFFAGTILKKILDFVHLDEVTIAASSPFQFIEIAMDFGFFLAIIVCIPYIIYSFYSFIVPALTKNEQIKLLKSIPLSVVLFIVGFSYGFFILNYALKALASINIGLGIANFWNVGQFLSQIFITSALLGLIFQFPLLLTLLIKLGIITPETLKNQRRVAYFLMFSLTALLPPTDILSLVAMVLPLVLLYEVTILLNKNKYHVWTLEPRRAELKLSSIEREQV</sequence>
<feature type="transmembrane region" description="Helical" evidence="5">
    <location>
        <begin position="73"/>
        <end position="98"/>
    </location>
</feature>
<comment type="similarity">
    <text evidence="5">Belongs to the TatC family.</text>
</comment>
<keyword evidence="5" id="KW-1003">Cell membrane</keyword>
<feature type="transmembrane region" description="Helical" evidence="5">
    <location>
        <begin position="21"/>
        <end position="44"/>
    </location>
</feature>
<dbReference type="HAMAP" id="MF_00902">
    <property type="entry name" value="TatC"/>
    <property type="match status" value="1"/>
</dbReference>
<comment type="subunit">
    <text evidence="5">Forms a complex with TatA.</text>
</comment>
<dbReference type="GO" id="GO:0065002">
    <property type="term" value="P:intracellular protein transmembrane transport"/>
    <property type="evidence" value="ECO:0007669"/>
    <property type="project" value="TreeGrafter"/>
</dbReference>
<feature type="transmembrane region" description="Helical" evidence="5">
    <location>
        <begin position="157"/>
        <end position="182"/>
    </location>
</feature>
<dbReference type="GO" id="GO:0033281">
    <property type="term" value="C:TAT protein transport complex"/>
    <property type="evidence" value="ECO:0007669"/>
    <property type="project" value="UniProtKB-UniRule"/>
</dbReference>
<evidence type="ECO:0000256" key="4">
    <source>
        <dbReference type="ARBA" id="ARBA00023136"/>
    </source>
</evidence>
<evidence type="ECO:0000313" key="6">
    <source>
        <dbReference type="EMBL" id="OGN00397.1"/>
    </source>
</evidence>
<comment type="subcellular location">
    <subcellularLocation>
        <location evidence="5">Cell membrane</location>
        <topology evidence="5">Multi-pass membrane protein</topology>
    </subcellularLocation>
    <subcellularLocation>
        <location evidence="1">Membrane</location>
        <topology evidence="1">Multi-pass membrane protein</topology>
    </subcellularLocation>
</comment>
<feature type="transmembrane region" description="Helical" evidence="5">
    <location>
        <begin position="194"/>
        <end position="225"/>
    </location>
</feature>
<keyword evidence="3 5" id="KW-1133">Transmembrane helix</keyword>
<dbReference type="Pfam" id="PF00902">
    <property type="entry name" value="TatC"/>
    <property type="match status" value="1"/>
</dbReference>
<feature type="transmembrane region" description="Helical" evidence="5">
    <location>
        <begin position="110"/>
        <end position="132"/>
    </location>
</feature>
<evidence type="ECO:0000256" key="2">
    <source>
        <dbReference type="ARBA" id="ARBA00022692"/>
    </source>
</evidence>
<comment type="caution">
    <text evidence="6">The sequence shown here is derived from an EMBL/GenBank/DDBJ whole genome shotgun (WGS) entry which is preliminary data.</text>
</comment>
<reference evidence="6 7" key="1">
    <citation type="journal article" date="2016" name="Nat. Commun.">
        <title>Thousands of microbial genomes shed light on interconnected biogeochemical processes in an aquifer system.</title>
        <authorList>
            <person name="Anantharaman K."/>
            <person name="Brown C.T."/>
            <person name="Hug L.A."/>
            <person name="Sharon I."/>
            <person name="Castelle C.J."/>
            <person name="Probst A.J."/>
            <person name="Thomas B.C."/>
            <person name="Singh A."/>
            <person name="Wilkins M.J."/>
            <person name="Karaoz U."/>
            <person name="Brodie E.L."/>
            <person name="Williams K.H."/>
            <person name="Hubbard S.S."/>
            <person name="Banfield J.F."/>
        </authorList>
    </citation>
    <scope>NUCLEOTIDE SEQUENCE [LARGE SCALE GENOMIC DNA]</scope>
</reference>
<keyword evidence="5" id="KW-0653">Protein transport</keyword>